<protein>
    <submittedName>
        <fullName evidence="1">Uncharacterized protein</fullName>
    </submittedName>
</protein>
<dbReference type="EMBL" id="FNYY01000001">
    <property type="protein sequence ID" value="SEI56277.1"/>
    <property type="molecule type" value="Genomic_DNA"/>
</dbReference>
<evidence type="ECO:0000313" key="1">
    <source>
        <dbReference type="EMBL" id="SEI56277.1"/>
    </source>
</evidence>
<comment type="caution">
    <text evidence="1">The sequence shown here is derived from an EMBL/GenBank/DDBJ whole genome shotgun (WGS) entry which is preliminary data.</text>
</comment>
<organism evidence="1 2">
    <name type="scientific">Marinovum algicola</name>
    <dbReference type="NCBI Taxonomy" id="42444"/>
    <lineage>
        <taxon>Bacteria</taxon>
        <taxon>Pseudomonadati</taxon>
        <taxon>Pseudomonadota</taxon>
        <taxon>Alphaproteobacteria</taxon>
        <taxon>Rhodobacterales</taxon>
        <taxon>Roseobacteraceae</taxon>
        <taxon>Marinovum</taxon>
    </lineage>
</organism>
<dbReference type="Proteomes" id="UP000182932">
    <property type="component" value="Unassembled WGS sequence"/>
</dbReference>
<evidence type="ECO:0000313" key="2">
    <source>
        <dbReference type="Proteomes" id="UP000182932"/>
    </source>
</evidence>
<dbReference type="AlphaFoldDB" id="A0A975W6J6"/>
<name>A0A975W6J6_9RHOB</name>
<gene>
    <name evidence="1" type="ORF">SAMN04487940_101232</name>
</gene>
<accession>A0A975W6J6</accession>
<proteinExistence type="predicted"/>
<reference evidence="1 2" key="1">
    <citation type="submission" date="2016-10" db="EMBL/GenBank/DDBJ databases">
        <authorList>
            <person name="Varghese N."/>
            <person name="Submissions S."/>
        </authorList>
    </citation>
    <scope>NUCLEOTIDE SEQUENCE [LARGE SCALE GENOMIC DNA]</scope>
    <source>
        <strain evidence="1 2">FF3</strain>
    </source>
</reference>
<sequence>MQCIYTAVAEKSRAGPNDVSEKPQKKKTANKDAQLILRLDKDERDDFVALCRELDTTAAREIRHFIRKFMKKNAGKS</sequence>
<keyword evidence="2" id="KW-1185">Reference proteome</keyword>